<dbReference type="RefSeq" id="WP_183617509.1">
    <property type="nucleotide sequence ID" value="NZ_JACIDY010000006.1"/>
</dbReference>
<keyword evidence="7 11" id="KW-0663">Pyridoxal phosphate</keyword>
<evidence type="ECO:0000256" key="7">
    <source>
        <dbReference type="ARBA" id="ARBA00022898"/>
    </source>
</evidence>
<dbReference type="FunFam" id="3.40.50.1100:FF:000001">
    <property type="entry name" value="Tryptophan synthase beta chain"/>
    <property type="match status" value="1"/>
</dbReference>
<comment type="similarity">
    <text evidence="3 11">Belongs to the TrpB family.</text>
</comment>
<evidence type="ECO:0000256" key="11">
    <source>
        <dbReference type="HAMAP-Rule" id="MF_00133"/>
    </source>
</evidence>
<keyword evidence="8 11" id="KW-0057">Aromatic amino acid biosynthesis</keyword>
<evidence type="ECO:0000256" key="1">
    <source>
        <dbReference type="ARBA" id="ARBA00001933"/>
    </source>
</evidence>
<proteinExistence type="inferred from homology"/>
<evidence type="ECO:0000256" key="9">
    <source>
        <dbReference type="ARBA" id="ARBA00023239"/>
    </source>
</evidence>
<comment type="pathway">
    <text evidence="2 11">Amino-acid biosynthesis; L-tryptophan biosynthesis; L-tryptophan from chorismate: step 5/5.</text>
</comment>
<evidence type="ECO:0000256" key="3">
    <source>
        <dbReference type="ARBA" id="ARBA00009982"/>
    </source>
</evidence>
<dbReference type="InterPro" id="IPR023026">
    <property type="entry name" value="Trp_synth_beta/beta-like"/>
</dbReference>
<organism evidence="13 14">
    <name type="scientific">Novosphingobium fluoreni</name>
    <dbReference type="NCBI Taxonomy" id="1391222"/>
    <lineage>
        <taxon>Bacteria</taxon>
        <taxon>Pseudomonadati</taxon>
        <taxon>Pseudomonadota</taxon>
        <taxon>Alphaproteobacteria</taxon>
        <taxon>Sphingomonadales</taxon>
        <taxon>Sphingomonadaceae</taxon>
        <taxon>Novosphingobium</taxon>
    </lineage>
</organism>
<dbReference type="UniPathway" id="UPA00035">
    <property type="reaction ID" value="UER00044"/>
</dbReference>
<dbReference type="Pfam" id="PF00291">
    <property type="entry name" value="PALP"/>
    <property type="match status" value="1"/>
</dbReference>
<reference evidence="13 14" key="1">
    <citation type="submission" date="2020-08" db="EMBL/GenBank/DDBJ databases">
        <title>Genomic Encyclopedia of Type Strains, Phase IV (KMG-IV): sequencing the most valuable type-strain genomes for metagenomic binning, comparative biology and taxonomic classification.</title>
        <authorList>
            <person name="Goeker M."/>
        </authorList>
    </citation>
    <scope>NUCLEOTIDE SEQUENCE [LARGE SCALE GENOMIC DNA]</scope>
    <source>
        <strain evidence="13 14">DSM 27568</strain>
    </source>
</reference>
<sequence>MTVHTPQANSFRNQPDDQGHFGRFGGRYVAETLMPLILDLEKEYRAAQADPAFHAEMDDLLKHFVGRPSPLYYAPRMTEHFRALAPDGKGPKIYFKREELNHTGAHKINNCVGQILLAIRMGKTKIIAETGAGQHGVATATVAARFGLPCTIFMGAKDVERQKPNVFRMKLLGAEVCPVTSGAETLKDAMNDALRHWVANVNDTFYIIGTAAGPHPYPELVRDFQSVIGKETRDQMLEAEGRLPDMLLAAVGGGSNAIGMFHPFLDDPDVEMVGVEAAGYGIESGKHAASLTGGKPGILHGNRTYLLQDEDGQITEAHSISAGLDYPGLGPEHSWLHESGRVKYVPITDAQALEAFQLCCRLEGIIPALESAHALAALGDLTARMDEDKLLVVNVSGRGDKDIFTVAEHLGAEM</sequence>
<evidence type="ECO:0000313" key="13">
    <source>
        <dbReference type="EMBL" id="MBB3940962.1"/>
    </source>
</evidence>
<dbReference type="PIRSF" id="PIRSF001413">
    <property type="entry name" value="Trp_syn_beta"/>
    <property type="match status" value="1"/>
</dbReference>
<feature type="modified residue" description="N6-(pyridoxal phosphate)lysine" evidence="11">
    <location>
        <position position="107"/>
    </location>
</feature>
<comment type="subunit">
    <text evidence="4 11">Tetramer of two alpha and two beta chains.</text>
</comment>
<evidence type="ECO:0000256" key="8">
    <source>
        <dbReference type="ARBA" id="ARBA00023141"/>
    </source>
</evidence>
<dbReference type="PANTHER" id="PTHR48077">
    <property type="entry name" value="TRYPTOPHAN SYNTHASE-RELATED"/>
    <property type="match status" value="1"/>
</dbReference>
<evidence type="ECO:0000256" key="4">
    <source>
        <dbReference type="ARBA" id="ARBA00011270"/>
    </source>
</evidence>
<comment type="caution">
    <text evidence="13">The sequence shown here is derived from an EMBL/GenBank/DDBJ whole genome shotgun (WGS) entry which is preliminary data.</text>
</comment>
<dbReference type="FunFam" id="3.40.50.1100:FF:000004">
    <property type="entry name" value="Tryptophan synthase beta chain"/>
    <property type="match status" value="1"/>
</dbReference>
<dbReference type="EC" id="4.2.1.20" evidence="11"/>
<keyword evidence="5 11" id="KW-0028">Amino-acid biosynthesis</keyword>
<keyword evidence="9 11" id="KW-0456">Lyase</keyword>
<accession>A0A7W6C9P2</accession>
<evidence type="ECO:0000259" key="12">
    <source>
        <dbReference type="Pfam" id="PF00291"/>
    </source>
</evidence>
<evidence type="ECO:0000256" key="5">
    <source>
        <dbReference type="ARBA" id="ARBA00022605"/>
    </source>
</evidence>
<protein>
    <recommendedName>
        <fullName evidence="11">Tryptophan synthase beta chain</fullName>
        <ecNumber evidence="11">4.2.1.20</ecNumber>
    </recommendedName>
</protein>
<dbReference type="CDD" id="cd06446">
    <property type="entry name" value="Trp-synth_B"/>
    <property type="match status" value="1"/>
</dbReference>
<dbReference type="GO" id="GO:0004834">
    <property type="term" value="F:tryptophan synthase activity"/>
    <property type="evidence" value="ECO:0007669"/>
    <property type="project" value="UniProtKB-UniRule"/>
</dbReference>
<dbReference type="InterPro" id="IPR001926">
    <property type="entry name" value="TrpB-like_PALP"/>
</dbReference>
<evidence type="ECO:0000256" key="2">
    <source>
        <dbReference type="ARBA" id="ARBA00004733"/>
    </source>
</evidence>
<feature type="domain" description="Tryptophan synthase beta chain-like PALP" evidence="12">
    <location>
        <begin position="67"/>
        <end position="397"/>
    </location>
</feature>
<comment type="cofactor">
    <cofactor evidence="1 11">
        <name>pyridoxal 5'-phosphate</name>
        <dbReference type="ChEBI" id="CHEBI:597326"/>
    </cofactor>
</comment>
<keyword evidence="6 11" id="KW-0822">Tryptophan biosynthesis</keyword>
<keyword evidence="14" id="KW-1185">Reference proteome</keyword>
<dbReference type="InterPro" id="IPR036052">
    <property type="entry name" value="TrpB-like_PALP_sf"/>
</dbReference>
<dbReference type="PROSITE" id="PS00168">
    <property type="entry name" value="TRP_SYNTHASE_BETA"/>
    <property type="match status" value="1"/>
</dbReference>
<dbReference type="AlphaFoldDB" id="A0A7W6C9P2"/>
<dbReference type="GO" id="GO:0005737">
    <property type="term" value="C:cytoplasm"/>
    <property type="evidence" value="ECO:0007669"/>
    <property type="project" value="TreeGrafter"/>
</dbReference>
<evidence type="ECO:0000256" key="10">
    <source>
        <dbReference type="ARBA" id="ARBA00049047"/>
    </source>
</evidence>
<dbReference type="PANTHER" id="PTHR48077:SF3">
    <property type="entry name" value="TRYPTOPHAN SYNTHASE"/>
    <property type="match status" value="1"/>
</dbReference>
<dbReference type="InterPro" id="IPR006653">
    <property type="entry name" value="Trp_synth_b_CS"/>
</dbReference>
<dbReference type="Gene3D" id="3.40.50.1100">
    <property type="match status" value="2"/>
</dbReference>
<dbReference type="Proteomes" id="UP000561459">
    <property type="component" value="Unassembled WGS sequence"/>
</dbReference>
<dbReference type="NCBIfam" id="TIGR00263">
    <property type="entry name" value="trpB"/>
    <property type="match status" value="1"/>
</dbReference>
<name>A0A7W6C9P2_9SPHN</name>
<dbReference type="EMBL" id="JACIDY010000006">
    <property type="protein sequence ID" value="MBB3940962.1"/>
    <property type="molecule type" value="Genomic_DNA"/>
</dbReference>
<gene>
    <name evidence="11" type="primary">trpB</name>
    <name evidence="13" type="ORF">GGR39_002625</name>
</gene>
<comment type="function">
    <text evidence="11">The beta subunit is responsible for the synthesis of L-tryptophan from indole and L-serine.</text>
</comment>
<evidence type="ECO:0000256" key="6">
    <source>
        <dbReference type="ARBA" id="ARBA00022822"/>
    </source>
</evidence>
<dbReference type="HAMAP" id="MF_00133">
    <property type="entry name" value="Trp_synth_beta"/>
    <property type="match status" value="1"/>
</dbReference>
<dbReference type="SUPFAM" id="SSF53686">
    <property type="entry name" value="Tryptophan synthase beta subunit-like PLP-dependent enzymes"/>
    <property type="match status" value="1"/>
</dbReference>
<dbReference type="InterPro" id="IPR006654">
    <property type="entry name" value="Trp_synth_beta"/>
</dbReference>
<evidence type="ECO:0000313" key="14">
    <source>
        <dbReference type="Proteomes" id="UP000561459"/>
    </source>
</evidence>
<comment type="catalytic activity">
    <reaction evidence="10 11">
        <text>(1S,2R)-1-C-(indol-3-yl)glycerol 3-phosphate + L-serine = D-glyceraldehyde 3-phosphate + L-tryptophan + H2O</text>
        <dbReference type="Rhea" id="RHEA:10532"/>
        <dbReference type="ChEBI" id="CHEBI:15377"/>
        <dbReference type="ChEBI" id="CHEBI:33384"/>
        <dbReference type="ChEBI" id="CHEBI:57912"/>
        <dbReference type="ChEBI" id="CHEBI:58866"/>
        <dbReference type="ChEBI" id="CHEBI:59776"/>
        <dbReference type="EC" id="4.2.1.20"/>
    </reaction>
</comment>